<dbReference type="OrthoDB" id="10599429at2759"/>
<organism evidence="2">
    <name type="scientific">Kwoniella dejecticola CBS 10117</name>
    <dbReference type="NCBI Taxonomy" id="1296121"/>
    <lineage>
        <taxon>Eukaryota</taxon>
        <taxon>Fungi</taxon>
        <taxon>Dikarya</taxon>
        <taxon>Basidiomycota</taxon>
        <taxon>Agaricomycotina</taxon>
        <taxon>Tremellomycetes</taxon>
        <taxon>Tremellales</taxon>
        <taxon>Cryptococcaceae</taxon>
        <taxon>Kwoniella</taxon>
    </lineage>
</organism>
<reference evidence="2" key="1">
    <citation type="submission" date="2013-07" db="EMBL/GenBank/DDBJ databases">
        <title>The Genome Sequence of Cryptococcus dejecticola CBS10117.</title>
        <authorList>
            <consortium name="The Broad Institute Genome Sequencing Platform"/>
            <person name="Cuomo C."/>
            <person name="Litvintseva A."/>
            <person name="Chen Y."/>
            <person name="Heitman J."/>
            <person name="Sun S."/>
            <person name="Springer D."/>
            <person name="Dromer F."/>
            <person name="Young S.K."/>
            <person name="Zeng Q."/>
            <person name="Gargeya S."/>
            <person name="Fitzgerald M."/>
            <person name="Abouelleil A."/>
            <person name="Alvarado L."/>
            <person name="Berlin A.M."/>
            <person name="Chapman S.B."/>
            <person name="Dewar J."/>
            <person name="Goldberg J."/>
            <person name="Griggs A."/>
            <person name="Gujja S."/>
            <person name="Hansen M."/>
            <person name="Howarth C."/>
            <person name="Imamovic A."/>
            <person name="Larimer J."/>
            <person name="McCowan C."/>
            <person name="Murphy C."/>
            <person name="Pearson M."/>
            <person name="Priest M."/>
            <person name="Roberts A."/>
            <person name="Saif S."/>
            <person name="Shea T."/>
            <person name="Sykes S."/>
            <person name="Wortman J."/>
            <person name="Nusbaum C."/>
            <person name="Birren B."/>
        </authorList>
    </citation>
    <scope>NUCLEOTIDE SEQUENCE [LARGE SCALE GENOMIC DNA]</scope>
    <source>
        <strain evidence="2">CBS 10117</strain>
    </source>
</reference>
<dbReference type="KEGG" id="kdj:28964421"/>
<sequence>MEAEVFDRRDYPPTPPPIHRPPPPAPSPPTVLETNSQIVRFTTEAGLSCTVVRPSLDYLSEGDLLATSPLHFPLSDDQGDTRFYSICDHTELGRDPSECTLGDHWEAVRSSQVSLREIAPNDERRYAAAVIPRNHVSLGDHHRNGQHHLDHESATSLEDLQAQYRSQRYQYSQAFLRWQKQAQRGRRLTYSSDLVNNDSSQPQVGGSGRQSAENLTTHFNKKIAHYGLQPRDLDFTSDPATLGRTLAKFRFEPENDVKVLRTASGIDDEEYSTLRETISAHFTDVIHVLDEATH</sequence>
<dbReference type="GeneID" id="28964421"/>
<reference evidence="3" key="2">
    <citation type="submission" date="2013-07" db="EMBL/GenBank/DDBJ databases">
        <authorList>
            <consortium name="The Broad Institute Genome Sequencing Platform"/>
            <person name="Cuomo C."/>
            <person name="Litvintseva A."/>
            <person name="Chen Y."/>
            <person name="Heitman J."/>
            <person name="Sun S."/>
            <person name="Springer D."/>
            <person name="Dromer F."/>
            <person name="Young S.K."/>
            <person name="Zeng Q."/>
            <person name="Gargeya S."/>
            <person name="Fitzgerald M."/>
            <person name="Abouelleil A."/>
            <person name="Alvarado L."/>
            <person name="Berlin A.M."/>
            <person name="Chapman S.B."/>
            <person name="Dewar J."/>
            <person name="Goldberg J."/>
            <person name="Griggs A."/>
            <person name="Gujja S."/>
            <person name="Hansen M."/>
            <person name="Howarth C."/>
            <person name="Imamovic A."/>
            <person name="Larimer J."/>
            <person name="McCowan C."/>
            <person name="Murphy C."/>
            <person name="Pearson M."/>
            <person name="Priest M."/>
            <person name="Roberts A."/>
            <person name="Saif S."/>
            <person name="Shea T."/>
            <person name="Sykes S."/>
            <person name="Wortman J."/>
            <person name="Nusbaum C."/>
            <person name="Birren B."/>
        </authorList>
    </citation>
    <scope>NUCLEOTIDE SEQUENCE</scope>
    <source>
        <strain evidence="3">CBS 10117</strain>
    </source>
</reference>
<accession>A0A1A6AFS7</accession>
<evidence type="ECO:0000256" key="1">
    <source>
        <dbReference type="SAM" id="MobiDB-lite"/>
    </source>
</evidence>
<dbReference type="AlphaFoldDB" id="A0A1A6AFS7"/>
<evidence type="ECO:0000313" key="4">
    <source>
        <dbReference type="Proteomes" id="UP000078595"/>
    </source>
</evidence>
<dbReference type="EMBL" id="KI894027">
    <property type="protein sequence ID" value="OBR88904.1"/>
    <property type="molecule type" value="Genomic_DNA"/>
</dbReference>
<reference evidence="3" key="3">
    <citation type="submission" date="2024-02" db="EMBL/GenBank/DDBJ databases">
        <title>Comparative genomics of Cryptococcus and Kwoniella reveals pathogenesis evolution and contrasting modes of karyotype evolution via chromosome fusion or intercentromeric recombination.</title>
        <authorList>
            <person name="Coelho M.A."/>
            <person name="David-Palma M."/>
            <person name="Shea T."/>
            <person name="Bowers K."/>
            <person name="McGinley-Smith S."/>
            <person name="Mohammad A.W."/>
            <person name="Gnirke A."/>
            <person name="Yurkov A.M."/>
            <person name="Nowrousian M."/>
            <person name="Sun S."/>
            <person name="Cuomo C.A."/>
            <person name="Heitman J."/>
        </authorList>
    </citation>
    <scope>NUCLEOTIDE SEQUENCE</scope>
    <source>
        <strain evidence="3">CBS 10117</strain>
    </source>
</reference>
<protein>
    <submittedName>
        <fullName evidence="2">Uncharacterized protein</fullName>
    </submittedName>
</protein>
<dbReference type="Proteomes" id="UP000078595">
    <property type="component" value="Chromosome 1"/>
</dbReference>
<evidence type="ECO:0000313" key="3">
    <source>
        <dbReference type="EMBL" id="WWC58183.1"/>
    </source>
</evidence>
<name>A0A1A6AFS7_9TREE</name>
<dbReference type="VEuPathDB" id="FungiDB:I303_00722"/>
<proteinExistence type="predicted"/>
<feature type="compositionally biased region" description="Pro residues" evidence="1">
    <location>
        <begin position="12"/>
        <end position="29"/>
    </location>
</feature>
<feature type="region of interest" description="Disordered" evidence="1">
    <location>
        <begin position="190"/>
        <end position="211"/>
    </location>
</feature>
<dbReference type="EMBL" id="CP144530">
    <property type="protein sequence ID" value="WWC58183.1"/>
    <property type="molecule type" value="Genomic_DNA"/>
</dbReference>
<keyword evidence="4" id="KW-1185">Reference proteome</keyword>
<feature type="region of interest" description="Disordered" evidence="1">
    <location>
        <begin position="1"/>
        <end position="29"/>
    </location>
</feature>
<dbReference type="RefSeq" id="XP_018266746.1">
    <property type="nucleotide sequence ID" value="XM_018404092.1"/>
</dbReference>
<feature type="compositionally biased region" description="Basic and acidic residues" evidence="1">
    <location>
        <begin position="1"/>
        <end position="11"/>
    </location>
</feature>
<evidence type="ECO:0000313" key="2">
    <source>
        <dbReference type="EMBL" id="OBR88904.1"/>
    </source>
</evidence>
<gene>
    <name evidence="2" type="ORF">I303_00722</name>
    <name evidence="3" type="ORF">I303_100719</name>
</gene>